<feature type="chain" id="PRO_5045969729" description="Secreted protein" evidence="1">
    <location>
        <begin position="21"/>
        <end position="103"/>
    </location>
</feature>
<protein>
    <recommendedName>
        <fullName evidence="4">Secreted protein</fullName>
    </recommendedName>
</protein>
<proteinExistence type="predicted"/>
<name>A0ABW6GMR1_9ACTN</name>
<dbReference type="RefSeq" id="WP_380319081.1">
    <property type="nucleotide sequence ID" value="NZ_JBHYPW010000007.1"/>
</dbReference>
<evidence type="ECO:0000313" key="3">
    <source>
        <dbReference type="Proteomes" id="UP001599542"/>
    </source>
</evidence>
<keyword evidence="1" id="KW-0732">Signal</keyword>
<evidence type="ECO:0000256" key="1">
    <source>
        <dbReference type="SAM" id="SignalP"/>
    </source>
</evidence>
<reference evidence="2 3" key="1">
    <citation type="submission" date="2024-09" db="EMBL/GenBank/DDBJ databases">
        <title>The Natural Products Discovery Center: Release of the First 8490 Sequenced Strains for Exploring Actinobacteria Biosynthetic Diversity.</title>
        <authorList>
            <person name="Kalkreuter E."/>
            <person name="Kautsar S.A."/>
            <person name="Yang D."/>
            <person name="Bader C.D."/>
            <person name="Teijaro C.N."/>
            <person name="Fluegel L."/>
            <person name="Davis C.M."/>
            <person name="Simpson J.R."/>
            <person name="Lauterbach L."/>
            <person name="Steele A.D."/>
            <person name="Gui C."/>
            <person name="Meng S."/>
            <person name="Li G."/>
            <person name="Viehrig K."/>
            <person name="Ye F."/>
            <person name="Su P."/>
            <person name="Kiefer A.F."/>
            <person name="Nichols A."/>
            <person name="Cepeda A.J."/>
            <person name="Yan W."/>
            <person name="Fan B."/>
            <person name="Jiang Y."/>
            <person name="Adhikari A."/>
            <person name="Zheng C.-J."/>
            <person name="Schuster L."/>
            <person name="Cowan T.M."/>
            <person name="Smanski M.J."/>
            <person name="Chevrette M.G."/>
            <person name="De Carvalho L.P.S."/>
            <person name="Shen B."/>
        </authorList>
    </citation>
    <scope>NUCLEOTIDE SEQUENCE [LARGE SCALE GENOMIC DNA]</scope>
    <source>
        <strain evidence="2 3">NPDC058753</strain>
    </source>
</reference>
<keyword evidence="3" id="KW-1185">Reference proteome</keyword>
<evidence type="ECO:0000313" key="2">
    <source>
        <dbReference type="EMBL" id="MFE1354037.1"/>
    </source>
</evidence>
<accession>A0ABW6GMR1</accession>
<dbReference type="Proteomes" id="UP001599542">
    <property type="component" value="Unassembled WGS sequence"/>
</dbReference>
<comment type="caution">
    <text evidence="2">The sequence shown here is derived from an EMBL/GenBank/DDBJ whole genome shotgun (WGS) entry which is preliminary data.</text>
</comment>
<gene>
    <name evidence="2" type="ORF">ACFW6T_18830</name>
</gene>
<organism evidence="2 3">
    <name type="scientific">Kitasatospora phosalacinea</name>
    <dbReference type="NCBI Taxonomy" id="2065"/>
    <lineage>
        <taxon>Bacteria</taxon>
        <taxon>Bacillati</taxon>
        <taxon>Actinomycetota</taxon>
        <taxon>Actinomycetes</taxon>
        <taxon>Kitasatosporales</taxon>
        <taxon>Streptomycetaceae</taxon>
        <taxon>Kitasatospora</taxon>
    </lineage>
</organism>
<feature type="signal peptide" evidence="1">
    <location>
        <begin position="1"/>
        <end position="20"/>
    </location>
</feature>
<sequence>MIVRAILVSLVAVGSVLGLAAPAPAAARAASGDVVVFSTEAQPLDVYRDPVGCQQLPTLAHVLTNQTDRPVRVYGNPFCLGPSVAVQPGYGTHVPGGAGSFSA</sequence>
<evidence type="ECO:0008006" key="4">
    <source>
        <dbReference type="Google" id="ProtNLM"/>
    </source>
</evidence>
<dbReference type="EMBL" id="JBHYPX010000037">
    <property type="protein sequence ID" value="MFE1354037.1"/>
    <property type="molecule type" value="Genomic_DNA"/>
</dbReference>